<dbReference type="Proteomes" id="UP000274131">
    <property type="component" value="Unassembled WGS sequence"/>
</dbReference>
<organism evidence="8">
    <name type="scientific">Enterobius vermicularis</name>
    <name type="common">Human pinworm</name>
    <dbReference type="NCBI Taxonomy" id="51028"/>
    <lineage>
        <taxon>Eukaryota</taxon>
        <taxon>Metazoa</taxon>
        <taxon>Ecdysozoa</taxon>
        <taxon>Nematoda</taxon>
        <taxon>Chromadorea</taxon>
        <taxon>Rhabditida</taxon>
        <taxon>Spirurina</taxon>
        <taxon>Oxyuridomorpha</taxon>
        <taxon>Oxyuroidea</taxon>
        <taxon>Oxyuridae</taxon>
        <taxon>Enterobius</taxon>
    </lineage>
</organism>
<evidence type="ECO:0000313" key="8">
    <source>
        <dbReference type="WBParaSite" id="EVEC_0000224501-mRNA-1"/>
    </source>
</evidence>
<reference evidence="8" key="1">
    <citation type="submission" date="2017-02" db="UniProtKB">
        <authorList>
            <consortium name="WormBaseParasite"/>
        </authorList>
    </citation>
    <scope>IDENTIFICATION</scope>
</reference>
<keyword evidence="7" id="KW-1185">Reference proteome</keyword>
<evidence type="ECO:0000256" key="2">
    <source>
        <dbReference type="ARBA" id="ARBA00022473"/>
    </source>
</evidence>
<dbReference type="PANTHER" id="PTHR12972">
    <property type="entry name" value="DOWNSTREAM NEIGHBOR OF SON"/>
    <property type="match status" value="1"/>
</dbReference>
<evidence type="ECO:0000256" key="5">
    <source>
        <dbReference type="SAM" id="MobiDB-lite"/>
    </source>
</evidence>
<gene>
    <name evidence="6" type="ORF">EVEC_LOCUS1953</name>
</gene>
<comment type="similarity">
    <text evidence="4">Belongs to the DONSON family.</text>
</comment>
<accession>A0A0N4UXI4</accession>
<sequence length="632" mass="71187">MSASKRKAKSPMWLNPRDVMKRHLKRRSRRCLLTETLASSSAPNLDITNNAGEHSVKFGSSAIRPCNPFKCSSSEEILGLDSGKENTDPLSFESEDALLEFPSNVFGAIKEDEKKSGEKKRLKPHQASFIESSFFFRWNAYPRMIFQISPVPPTSREIHMVVKLIFLKRRHQGNYQVRVTGLEYDVGIHILLHDEKDCRQANLKDAPCTSVARTNSLAGFEAGTFYWEFPNIPWMMTYPRLDVARRFVGIKKEKAPSINSLGKVFVEGLNVQWVGAFTHLFFSWKKGTRPYFYLCCPNFTVFFSKMAKENCFDAGENSQSGSAAGAGYSLIVMISPTTSGFRQQLREEGINFELPLRQSSRRSSFEREPIYFGLDNETFSTNDSVGGSLLSTKSDSHLEIIRAESAKERKSPTKGSTEGAFESEDEQDASGDSDHATWLQEIGFSPKFKRRLTRELSLSSFNEKSLMESAMADMSHQSGSRISSPTDISKTVVVVTEPASIQALFDFLNESKLCHPITGSSAGLPPTLLSDKPFLHATLKNLTKMSRITRSEENESKYICELTNGPVMPHMISQLNTFLTTCPSLNFPENRLKVRVYGRNFYAALNQVCGYDGAGDYNLYEYVFNENLYYIS</sequence>
<feature type="compositionally biased region" description="Acidic residues" evidence="5">
    <location>
        <begin position="421"/>
        <end position="431"/>
    </location>
</feature>
<dbReference type="WBParaSite" id="EVEC_0000224501-mRNA-1">
    <property type="protein sequence ID" value="EVEC_0000224501-mRNA-1"/>
    <property type="gene ID" value="EVEC_0000224501"/>
</dbReference>
<dbReference type="AlphaFoldDB" id="A0A0N4UXI4"/>
<feature type="region of interest" description="Disordered" evidence="5">
    <location>
        <begin position="403"/>
        <end position="434"/>
    </location>
</feature>
<keyword evidence="2" id="KW-0217">Developmental protein</keyword>
<evidence type="ECO:0000256" key="3">
    <source>
        <dbReference type="ARBA" id="ARBA00023242"/>
    </source>
</evidence>
<reference evidence="6 7" key="2">
    <citation type="submission" date="2018-10" db="EMBL/GenBank/DDBJ databases">
        <authorList>
            <consortium name="Pathogen Informatics"/>
        </authorList>
    </citation>
    <scope>NUCLEOTIDE SEQUENCE [LARGE SCALE GENOMIC DNA]</scope>
</reference>
<protein>
    <submittedName>
        <fullName evidence="6 8">Uncharacterized protein</fullName>
    </submittedName>
</protein>
<dbReference type="OrthoDB" id="534063at2759"/>
<name>A0A0N4UXI4_ENTVE</name>
<dbReference type="STRING" id="51028.A0A0N4UXI4"/>
<evidence type="ECO:0000256" key="4">
    <source>
        <dbReference type="ARBA" id="ARBA00025806"/>
    </source>
</evidence>
<dbReference type="InterPro" id="IPR024861">
    <property type="entry name" value="Donson"/>
</dbReference>
<evidence type="ECO:0000313" key="6">
    <source>
        <dbReference type="EMBL" id="VDD86810.1"/>
    </source>
</evidence>
<keyword evidence="3" id="KW-0539">Nucleus</keyword>
<dbReference type="GO" id="GO:0005634">
    <property type="term" value="C:nucleus"/>
    <property type="evidence" value="ECO:0007669"/>
    <property type="project" value="UniProtKB-SubCell"/>
</dbReference>
<dbReference type="GO" id="GO:0033260">
    <property type="term" value="P:nuclear DNA replication"/>
    <property type="evidence" value="ECO:0007669"/>
    <property type="project" value="TreeGrafter"/>
</dbReference>
<evidence type="ECO:0000313" key="7">
    <source>
        <dbReference type="Proteomes" id="UP000274131"/>
    </source>
</evidence>
<comment type="subcellular location">
    <subcellularLocation>
        <location evidence="1">Nucleus</location>
    </subcellularLocation>
</comment>
<evidence type="ECO:0000256" key="1">
    <source>
        <dbReference type="ARBA" id="ARBA00004123"/>
    </source>
</evidence>
<dbReference type="PANTHER" id="PTHR12972:SF0">
    <property type="entry name" value="PROTEIN DOWNSTREAM NEIGHBOR OF SON"/>
    <property type="match status" value="1"/>
</dbReference>
<proteinExistence type="inferred from homology"/>
<dbReference type="EMBL" id="UXUI01007292">
    <property type="protein sequence ID" value="VDD86810.1"/>
    <property type="molecule type" value="Genomic_DNA"/>
</dbReference>